<sequence>MDCSVRRSKNILVVSHRCSNHPGLPLQIVGDFGGWLVVGMCHSQVLTLHERPPPSGDAASWLCHRVSSQIVVENVGCRLFVCSLRSKPV</sequence>
<evidence type="ECO:0000313" key="2">
    <source>
        <dbReference type="Proteomes" id="UP001153069"/>
    </source>
</evidence>
<keyword evidence="2" id="KW-1185">Reference proteome</keyword>
<name>A0A9N8EYP6_9STRA</name>
<dbReference type="AlphaFoldDB" id="A0A9N8EYP6"/>
<accession>A0A9N8EYP6</accession>
<dbReference type="EMBL" id="CAICTM010002317">
    <property type="protein sequence ID" value="CAB9528780.1"/>
    <property type="molecule type" value="Genomic_DNA"/>
</dbReference>
<proteinExistence type="predicted"/>
<comment type="caution">
    <text evidence="1">The sequence shown here is derived from an EMBL/GenBank/DDBJ whole genome shotgun (WGS) entry which is preliminary data.</text>
</comment>
<organism evidence="1 2">
    <name type="scientific">Seminavis robusta</name>
    <dbReference type="NCBI Taxonomy" id="568900"/>
    <lineage>
        <taxon>Eukaryota</taxon>
        <taxon>Sar</taxon>
        <taxon>Stramenopiles</taxon>
        <taxon>Ochrophyta</taxon>
        <taxon>Bacillariophyta</taxon>
        <taxon>Bacillariophyceae</taxon>
        <taxon>Bacillariophycidae</taxon>
        <taxon>Naviculales</taxon>
        <taxon>Naviculaceae</taxon>
        <taxon>Seminavis</taxon>
    </lineage>
</organism>
<evidence type="ECO:0000313" key="1">
    <source>
        <dbReference type="EMBL" id="CAB9528780.1"/>
    </source>
</evidence>
<protein>
    <submittedName>
        <fullName evidence="1">Uncharacterized protein</fullName>
    </submittedName>
</protein>
<gene>
    <name evidence="1" type="ORF">SEMRO_2319_G323140.1</name>
</gene>
<reference evidence="1" key="1">
    <citation type="submission" date="2020-06" db="EMBL/GenBank/DDBJ databases">
        <authorList>
            <consortium name="Plant Systems Biology data submission"/>
        </authorList>
    </citation>
    <scope>NUCLEOTIDE SEQUENCE</scope>
    <source>
        <strain evidence="1">D6</strain>
    </source>
</reference>
<dbReference type="Proteomes" id="UP001153069">
    <property type="component" value="Unassembled WGS sequence"/>
</dbReference>